<organism evidence="3 4">
    <name type="scientific">Amycolatopsis samaneae</name>
    <dbReference type="NCBI Taxonomy" id="664691"/>
    <lineage>
        <taxon>Bacteria</taxon>
        <taxon>Bacillati</taxon>
        <taxon>Actinomycetota</taxon>
        <taxon>Actinomycetes</taxon>
        <taxon>Pseudonocardiales</taxon>
        <taxon>Pseudonocardiaceae</taxon>
        <taxon>Amycolatopsis</taxon>
    </lineage>
</organism>
<dbReference type="PANTHER" id="PTHR46696:SF1">
    <property type="entry name" value="CYTOCHROME P450 YJIB-RELATED"/>
    <property type="match status" value="1"/>
</dbReference>
<protein>
    <submittedName>
        <fullName evidence="3">Cytochrome P450</fullName>
        <ecNumber evidence="3">1.14.-.-</ecNumber>
    </submittedName>
</protein>
<gene>
    <name evidence="3" type="ORF">ACFSYJ_10380</name>
</gene>
<dbReference type="PROSITE" id="PS00086">
    <property type="entry name" value="CYTOCHROME_P450"/>
    <property type="match status" value="1"/>
</dbReference>
<comment type="caution">
    <text evidence="3">The sequence shown here is derived from an EMBL/GenBank/DDBJ whole genome shotgun (WGS) entry which is preliminary data.</text>
</comment>
<reference evidence="4" key="1">
    <citation type="journal article" date="2019" name="Int. J. Syst. Evol. Microbiol.">
        <title>The Global Catalogue of Microorganisms (GCM) 10K type strain sequencing project: providing services to taxonomists for standard genome sequencing and annotation.</title>
        <authorList>
            <consortium name="The Broad Institute Genomics Platform"/>
            <consortium name="The Broad Institute Genome Sequencing Center for Infectious Disease"/>
            <person name="Wu L."/>
            <person name="Ma J."/>
        </authorList>
    </citation>
    <scope>NUCLEOTIDE SEQUENCE [LARGE SCALE GENOMIC DNA]</scope>
    <source>
        <strain evidence="4">CGMCC 4.7643</strain>
    </source>
</reference>
<accession>A0ABW5GBY3</accession>
<dbReference type="SUPFAM" id="SSF48264">
    <property type="entry name" value="Cytochrome P450"/>
    <property type="match status" value="1"/>
</dbReference>
<dbReference type="PANTHER" id="PTHR46696">
    <property type="entry name" value="P450, PUTATIVE (EUROFUNG)-RELATED"/>
    <property type="match status" value="1"/>
</dbReference>
<evidence type="ECO:0000256" key="2">
    <source>
        <dbReference type="RuleBase" id="RU000461"/>
    </source>
</evidence>
<evidence type="ECO:0000256" key="1">
    <source>
        <dbReference type="ARBA" id="ARBA00010617"/>
    </source>
</evidence>
<dbReference type="GO" id="GO:0016491">
    <property type="term" value="F:oxidoreductase activity"/>
    <property type="evidence" value="ECO:0007669"/>
    <property type="project" value="UniProtKB-KW"/>
</dbReference>
<evidence type="ECO:0000313" key="4">
    <source>
        <dbReference type="Proteomes" id="UP001597419"/>
    </source>
</evidence>
<comment type="similarity">
    <text evidence="1 2">Belongs to the cytochrome P450 family.</text>
</comment>
<dbReference type="EMBL" id="JBHUKU010000004">
    <property type="protein sequence ID" value="MFD2459013.1"/>
    <property type="molecule type" value="Genomic_DNA"/>
</dbReference>
<dbReference type="Gene3D" id="1.10.630.10">
    <property type="entry name" value="Cytochrome P450"/>
    <property type="match status" value="1"/>
</dbReference>
<keyword evidence="4" id="KW-1185">Reference proteome</keyword>
<name>A0ABW5GBY3_9PSEU</name>
<keyword evidence="2 3" id="KW-0560">Oxidoreductase</keyword>
<dbReference type="EC" id="1.14.-.-" evidence="3"/>
<keyword evidence="2" id="KW-0349">Heme</keyword>
<dbReference type="Proteomes" id="UP001597419">
    <property type="component" value="Unassembled WGS sequence"/>
</dbReference>
<sequence>MCPFGPPAEYAALRASEPIKKVSLKLNGRQVWLVTRYDHVRQVLSDPAISANMKAPGFPLQLQIPDEMVQAAPLTLFHMDPPVHTVHRRMVIPEFTVRRMEALRPHIQRIVDDRISSMIEHGAPADLSSALAVPVPLLVMCELLGVPYADREDLRRWGTQVTARESTPEQQARIQQEMGAYLAKLVAEKDADPADDLISRLILKNREENQLELADITSLALVLIAAGQSTANMISLGTLALLEHPERLAELKADPSLMGRAVDELARVITIADTGGTSRVATADIEVGGVVIKAGDGVMASLNSANHDENVFPDPDRIDFHRASNNHLAFGHGVHKCVGMTLARLELEVVYTTLFERLPGLRLAVPLDQVRFKSDDELVYDIHELPVAW</sequence>
<keyword evidence="2" id="KW-0408">Iron</keyword>
<dbReference type="InterPro" id="IPR017972">
    <property type="entry name" value="Cyt_P450_CS"/>
</dbReference>
<dbReference type="CDD" id="cd11030">
    <property type="entry name" value="CYP105-like"/>
    <property type="match status" value="1"/>
</dbReference>
<proteinExistence type="inferred from homology"/>
<dbReference type="PRINTS" id="PR00359">
    <property type="entry name" value="BP450"/>
</dbReference>
<dbReference type="InterPro" id="IPR036396">
    <property type="entry name" value="Cyt_P450_sf"/>
</dbReference>
<dbReference type="Pfam" id="PF00067">
    <property type="entry name" value="p450"/>
    <property type="match status" value="1"/>
</dbReference>
<dbReference type="InterPro" id="IPR002397">
    <property type="entry name" value="Cyt_P450_B"/>
</dbReference>
<dbReference type="InterPro" id="IPR001128">
    <property type="entry name" value="Cyt_P450"/>
</dbReference>
<dbReference type="RefSeq" id="WP_378214353.1">
    <property type="nucleotide sequence ID" value="NZ_BAABHG010000002.1"/>
</dbReference>
<evidence type="ECO:0000313" key="3">
    <source>
        <dbReference type="EMBL" id="MFD2459013.1"/>
    </source>
</evidence>
<keyword evidence="2" id="KW-0479">Metal-binding</keyword>
<keyword evidence="2" id="KW-0503">Monooxygenase</keyword>